<dbReference type="AlphaFoldDB" id="R4Z575"/>
<evidence type="ECO:0000256" key="1">
    <source>
        <dbReference type="SAM" id="Phobius"/>
    </source>
</evidence>
<reference evidence="2 3" key="1">
    <citation type="journal article" date="2013" name="ISME J.">
        <title>Metabolic model for the filamentous 'Candidatus Microthrix parvicella' based on genomic and metagenomic analyses.</title>
        <authorList>
            <person name="Jon McIlroy S."/>
            <person name="Kristiansen R."/>
            <person name="Albertsen M."/>
            <person name="Michael Karst S."/>
            <person name="Rossetti S."/>
            <person name="Lund Nielsen J."/>
            <person name="Tandoi V."/>
            <person name="James Seviour R."/>
            <person name="Nielsen P.H."/>
        </authorList>
    </citation>
    <scope>NUCLEOTIDE SEQUENCE [LARGE SCALE GENOMIC DNA]</scope>
    <source>
        <strain evidence="2 3">RN1</strain>
    </source>
</reference>
<proteinExistence type="predicted"/>
<gene>
    <name evidence="2" type="ORF">BN381_40075</name>
</gene>
<organism evidence="2 3">
    <name type="scientific">Candidatus Neomicrothrix parvicella RN1</name>
    <dbReference type="NCBI Taxonomy" id="1229780"/>
    <lineage>
        <taxon>Bacteria</taxon>
        <taxon>Bacillati</taxon>
        <taxon>Actinomycetota</taxon>
        <taxon>Acidimicrobiia</taxon>
        <taxon>Acidimicrobiales</taxon>
        <taxon>Microthrixaceae</taxon>
        <taxon>Candidatus Neomicrothrix</taxon>
    </lineage>
</organism>
<protein>
    <submittedName>
        <fullName evidence="2">Uncharacterized protein</fullName>
    </submittedName>
</protein>
<dbReference type="HOGENOM" id="CLU_2421500_0_0_11"/>
<dbReference type="STRING" id="1229780.BN381_40075"/>
<comment type="caution">
    <text evidence="2">The sequence shown here is derived from an EMBL/GenBank/DDBJ whole genome shotgun (WGS) entry which is preliminary data.</text>
</comment>
<dbReference type="Proteomes" id="UP000018291">
    <property type="component" value="Unassembled WGS sequence"/>
</dbReference>
<dbReference type="EMBL" id="CANL01000034">
    <property type="protein sequence ID" value="CCM64461.1"/>
    <property type="molecule type" value="Genomic_DNA"/>
</dbReference>
<accession>R4Z575</accession>
<evidence type="ECO:0000313" key="2">
    <source>
        <dbReference type="EMBL" id="CCM64461.1"/>
    </source>
</evidence>
<keyword evidence="3" id="KW-1185">Reference proteome</keyword>
<name>R4Z575_9ACTN</name>
<keyword evidence="1" id="KW-1133">Transmembrane helix</keyword>
<sequence>MPWCTDCNRFYTQSTLNPDGTCPDGHQAAPLPPPGVAASNEAIPTDTVDADQEAKASGKVAPWHFWVMVVVLSIYLGWRLVQGIVWLIGKF</sequence>
<keyword evidence="1" id="KW-0812">Transmembrane</keyword>
<keyword evidence="1" id="KW-0472">Membrane</keyword>
<evidence type="ECO:0000313" key="3">
    <source>
        <dbReference type="Proteomes" id="UP000018291"/>
    </source>
</evidence>
<feature type="transmembrane region" description="Helical" evidence="1">
    <location>
        <begin position="63"/>
        <end position="88"/>
    </location>
</feature>